<sequence length="252" mass="26843">MVFLTLAACASDPVMRDGIMVNDPYEGANRRIHAFNKGVDARLVAPVARLASGGGESRGNAQQMRPADLVANVGANLSLPGKVVNHLLQGRPGPAIRNGFRFAVNSTLGIAGLFDPAGSDFGLDEVDTDFGQTLARWGAPEGAYLELPVLGPSTQRDAAGRVVDIVLDPWNHVLTGRQAVGVLGLRAAGKAADRARFGDTVEGVLQGSADSYAQTRLIWLMHRRHELGEEGNAFDPYDAIEDDDAVIDPYEE</sequence>
<accession>A0A419A917</accession>
<keyword evidence="2" id="KW-0732">Signal</keyword>
<keyword evidence="3" id="KW-0449">Lipoprotein</keyword>
<evidence type="ECO:0000256" key="1">
    <source>
        <dbReference type="ARBA" id="ARBA00010634"/>
    </source>
</evidence>
<evidence type="ECO:0000313" key="4">
    <source>
        <dbReference type="Proteomes" id="UP000283587"/>
    </source>
</evidence>
<dbReference type="EMBL" id="QZEW01000021">
    <property type="protein sequence ID" value="RJL18853.1"/>
    <property type="molecule type" value="Genomic_DNA"/>
</dbReference>
<reference evidence="4" key="1">
    <citation type="submission" date="2018-09" db="EMBL/GenBank/DDBJ databases">
        <title>Paracoccus onubensis nov. sp. a moderate halophilic bacterium isolated from Gruta de las Maravillas (Aracena, Spain).</title>
        <authorList>
            <person name="Jurado V."/>
            <person name="Gutierrez-Patricio S."/>
            <person name="Gonzalez-Pimentel J.L."/>
            <person name="Miller A.Z."/>
            <person name="Laiz L."/>
            <person name="Saiz-Jimenez C."/>
        </authorList>
    </citation>
    <scope>NUCLEOTIDE SEQUENCE [LARGE SCALE GENOMIC DNA]</scope>
    <source>
        <strain evidence="4">DSM 26381</strain>
    </source>
</reference>
<dbReference type="GO" id="GO:0016020">
    <property type="term" value="C:membrane"/>
    <property type="evidence" value="ECO:0007669"/>
    <property type="project" value="InterPro"/>
</dbReference>
<organism evidence="3 4">
    <name type="scientific">Paracoccus siganidrum</name>
    <dbReference type="NCBI Taxonomy" id="1276757"/>
    <lineage>
        <taxon>Bacteria</taxon>
        <taxon>Pseudomonadati</taxon>
        <taxon>Pseudomonadota</taxon>
        <taxon>Alphaproteobacteria</taxon>
        <taxon>Rhodobacterales</taxon>
        <taxon>Paracoccaceae</taxon>
        <taxon>Paracoccus</taxon>
    </lineage>
</organism>
<dbReference type="AlphaFoldDB" id="A0A419A917"/>
<dbReference type="PANTHER" id="PTHR30035">
    <property type="entry name" value="LIPOPROTEIN VACJ-RELATED"/>
    <property type="match status" value="1"/>
</dbReference>
<dbReference type="PRINTS" id="PR01805">
    <property type="entry name" value="VACJLIPOPROT"/>
</dbReference>
<comment type="caution">
    <text evidence="3">The sequence shown here is derived from an EMBL/GenBank/DDBJ whole genome shotgun (WGS) entry which is preliminary data.</text>
</comment>
<comment type="similarity">
    <text evidence="1">Belongs to the MlaA family.</text>
</comment>
<gene>
    <name evidence="3" type="ORF">D3P05_06515</name>
</gene>
<keyword evidence="4" id="KW-1185">Reference proteome</keyword>
<name>A0A419A917_9RHOB</name>
<dbReference type="PANTHER" id="PTHR30035:SF3">
    <property type="entry name" value="INTERMEMBRANE PHOSPHOLIPID TRANSPORT SYSTEM LIPOPROTEIN MLAA"/>
    <property type="match status" value="1"/>
</dbReference>
<dbReference type="Proteomes" id="UP000283587">
    <property type="component" value="Unassembled WGS sequence"/>
</dbReference>
<protein>
    <submittedName>
        <fullName evidence="3">VacJ family lipoprotein</fullName>
    </submittedName>
</protein>
<dbReference type="InterPro" id="IPR007428">
    <property type="entry name" value="MlaA"/>
</dbReference>
<dbReference type="GO" id="GO:0120010">
    <property type="term" value="P:intermembrane phospholipid transfer"/>
    <property type="evidence" value="ECO:0007669"/>
    <property type="project" value="TreeGrafter"/>
</dbReference>
<evidence type="ECO:0000256" key="2">
    <source>
        <dbReference type="ARBA" id="ARBA00022729"/>
    </source>
</evidence>
<proteinExistence type="inferred from homology"/>
<dbReference type="OrthoDB" id="9785326at2"/>
<dbReference type="Pfam" id="PF04333">
    <property type="entry name" value="MlaA"/>
    <property type="match status" value="1"/>
</dbReference>
<evidence type="ECO:0000313" key="3">
    <source>
        <dbReference type="EMBL" id="RJL18853.1"/>
    </source>
</evidence>